<dbReference type="EMBL" id="JABZMK010000009">
    <property type="protein sequence ID" value="MBF1129053.1"/>
    <property type="molecule type" value="Genomic_DNA"/>
</dbReference>
<dbReference type="CDD" id="cd10918">
    <property type="entry name" value="CE4_NodB_like_5s_6s"/>
    <property type="match status" value="1"/>
</dbReference>
<dbReference type="RefSeq" id="WP_276639073.1">
    <property type="nucleotide sequence ID" value="NZ_CALUCG010000010.1"/>
</dbReference>
<reference evidence="4" key="1">
    <citation type="submission" date="2020-04" db="EMBL/GenBank/DDBJ databases">
        <title>Deep metagenomics examines the oral microbiome during advanced dental caries in children, revealing novel taxa and co-occurrences with host molecules.</title>
        <authorList>
            <person name="Baker J.L."/>
            <person name="Morton J.T."/>
            <person name="Dinis M."/>
            <person name="Alvarez R."/>
            <person name="Tran N.C."/>
            <person name="Knight R."/>
            <person name="Edlund A."/>
        </authorList>
    </citation>
    <scope>NUCLEOTIDE SEQUENCE</scope>
    <source>
        <strain evidence="4">JCVI_32_bin.14</strain>
    </source>
</reference>
<dbReference type="PANTHER" id="PTHR34216:SF3">
    <property type="entry name" value="POLY-BETA-1,6-N-ACETYL-D-GLUCOSAMINE N-DEACETYLASE"/>
    <property type="match status" value="1"/>
</dbReference>
<feature type="domain" description="NodB homology" evidence="3">
    <location>
        <begin position="133"/>
        <end position="300"/>
    </location>
</feature>
<keyword evidence="2" id="KW-0732">Signal</keyword>
<dbReference type="GO" id="GO:0016810">
    <property type="term" value="F:hydrolase activity, acting on carbon-nitrogen (but not peptide) bonds"/>
    <property type="evidence" value="ECO:0007669"/>
    <property type="project" value="InterPro"/>
</dbReference>
<dbReference type="GO" id="GO:0005576">
    <property type="term" value="C:extracellular region"/>
    <property type="evidence" value="ECO:0007669"/>
    <property type="project" value="UniProtKB-SubCell"/>
</dbReference>
<accession>A0A930B552</accession>
<dbReference type="AlphaFoldDB" id="A0A930B552"/>
<evidence type="ECO:0000313" key="4">
    <source>
        <dbReference type="EMBL" id="MBF1129053.1"/>
    </source>
</evidence>
<organism evidence="4 5">
    <name type="scientific">Dialister invisus</name>
    <dbReference type="NCBI Taxonomy" id="218538"/>
    <lineage>
        <taxon>Bacteria</taxon>
        <taxon>Bacillati</taxon>
        <taxon>Bacillota</taxon>
        <taxon>Negativicutes</taxon>
        <taxon>Veillonellales</taxon>
        <taxon>Veillonellaceae</taxon>
        <taxon>Dialister</taxon>
    </lineage>
</organism>
<name>A0A930B552_9FIRM</name>
<evidence type="ECO:0000313" key="5">
    <source>
        <dbReference type="Proteomes" id="UP000757890"/>
    </source>
</evidence>
<dbReference type="InterPro" id="IPR002509">
    <property type="entry name" value="NODB_dom"/>
</dbReference>
<dbReference type="PANTHER" id="PTHR34216">
    <property type="match status" value="1"/>
</dbReference>
<dbReference type="InterPro" id="IPR051398">
    <property type="entry name" value="Polysacch_Deacetylase"/>
</dbReference>
<gene>
    <name evidence="4" type="ORF">HXL70_03295</name>
</gene>
<dbReference type="SUPFAM" id="SSF88713">
    <property type="entry name" value="Glycoside hydrolase/deacetylase"/>
    <property type="match status" value="1"/>
</dbReference>
<dbReference type="PROSITE" id="PS51257">
    <property type="entry name" value="PROKAR_LIPOPROTEIN"/>
    <property type="match status" value="1"/>
</dbReference>
<evidence type="ECO:0000256" key="2">
    <source>
        <dbReference type="ARBA" id="ARBA00022729"/>
    </source>
</evidence>
<comment type="caution">
    <text evidence="4">The sequence shown here is derived from an EMBL/GenBank/DDBJ whole genome shotgun (WGS) entry which is preliminary data.</text>
</comment>
<evidence type="ECO:0000256" key="1">
    <source>
        <dbReference type="ARBA" id="ARBA00004613"/>
    </source>
</evidence>
<dbReference type="Pfam" id="PF01522">
    <property type="entry name" value="Polysacc_deac_1"/>
    <property type="match status" value="1"/>
</dbReference>
<sequence>MFLSHWKKSAAVFAALLGISGAVFLGGCGMWKSGVPKEDAVNMAEASSVKAKDPNFKPGTAIVHRDADVEYSVPEGVSILMYHMIGDMKNNSAVMTEDNLRIQMQYLKDHGYHPITMQELYDYVTKGEKLPSKPVCITFDDGYLDSYTIVYPMMKEFGYPWTLFLITDDVGKSYNRMTWEQLKEMADSGAVTIANHTLSHPKLHNLPTRAEKENEIIGANKALKYHLGIDNLWFAYPYGDYDDEVIDICKKAGIKLAVTTDAGRVHVGSYPYDLKRVYIGNNVSLARFMERLTKDNYAPL</sequence>
<comment type="subcellular location">
    <subcellularLocation>
        <location evidence="1">Secreted</location>
    </subcellularLocation>
</comment>
<protein>
    <submittedName>
        <fullName evidence="4">Polysaccharide deacetylase family protein</fullName>
    </submittedName>
</protein>
<proteinExistence type="predicted"/>
<dbReference type="GO" id="GO:0005975">
    <property type="term" value="P:carbohydrate metabolic process"/>
    <property type="evidence" value="ECO:0007669"/>
    <property type="project" value="InterPro"/>
</dbReference>
<dbReference type="InterPro" id="IPR011330">
    <property type="entry name" value="Glyco_hydro/deAcase_b/a-brl"/>
</dbReference>
<dbReference type="PROSITE" id="PS51677">
    <property type="entry name" value="NODB"/>
    <property type="match status" value="1"/>
</dbReference>
<dbReference type="Gene3D" id="3.20.20.370">
    <property type="entry name" value="Glycoside hydrolase/deacetylase"/>
    <property type="match status" value="1"/>
</dbReference>
<dbReference type="Proteomes" id="UP000757890">
    <property type="component" value="Unassembled WGS sequence"/>
</dbReference>
<evidence type="ECO:0000259" key="3">
    <source>
        <dbReference type="PROSITE" id="PS51677"/>
    </source>
</evidence>